<dbReference type="EMBL" id="RHHQ01000027">
    <property type="protein sequence ID" value="RNB79714.1"/>
    <property type="molecule type" value="Genomic_DNA"/>
</dbReference>
<dbReference type="OrthoDB" id="2376696at2"/>
<evidence type="ECO:0000313" key="2">
    <source>
        <dbReference type="Proteomes" id="UP000271031"/>
    </source>
</evidence>
<gene>
    <name evidence="1" type="ORF">EDM56_28270</name>
</gene>
<dbReference type="RefSeq" id="WP_122921291.1">
    <property type="nucleotide sequence ID" value="NZ_RHHQ01000027.1"/>
</dbReference>
<keyword evidence="2" id="KW-1185">Reference proteome</keyword>
<organism evidence="1 2">
    <name type="scientific">Brevibacillus fluminis</name>
    <dbReference type="NCBI Taxonomy" id="511487"/>
    <lineage>
        <taxon>Bacteria</taxon>
        <taxon>Bacillati</taxon>
        <taxon>Bacillota</taxon>
        <taxon>Bacilli</taxon>
        <taxon>Bacillales</taxon>
        <taxon>Paenibacillaceae</taxon>
        <taxon>Brevibacillus</taxon>
    </lineage>
</organism>
<dbReference type="Pfam" id="PF11007">
    <property type="entry name" value="CotJA"/>
    <property type="match status" value="1"/>
</dbReference>
<accession>A0A3M8CVE5</accession>
<dbReference type="InterPro" id="IPR020256">
    <property type="entry name" value="Spore_coat_CotJA"/>
</dbReference>
<dbReference type="Proteomes" id="UP000271031">
    <property type="component" value="Unassembled WGS sequence"/>
</dbReference>
<reference evidence="1 2" key="1">
    <citation type="submission" date="2018-10" db="EMBL/GenBank/DDBJ databases">
        <title>Phylogenomics of Brevibacillus.</title>
        <authorList>
            <person name="Dunlap C."/>
        </authorList>
    </citation>
    <scope>NUCLEOTIDE SEQUENCE [LARGE SCALE GENOMIC DNA]</scope>
    <source>
        <strain evidence="1 2">JCM 15716</strain>
    </source>
</reference>
<proteinExistence type="predicted"/>
<evidence type="ECO:0000313" key="1">
    <source>
        <dbReference type="EMBL" id="RNB79714.1"/>
    </source>
</evidence>
<dbReference type="AlphaFoldDB" id="A0A3M8CVE5"/>
<comment type="caution">
    <text evidence="1">The sequence shown here is derived from an EMBL/GenBank/DDBJ whole genome shotgun (WGS) entry which is preliminary data.</text>
</comment>
<sequence length="79" mass="9058">MQSQERVSQERVWFPFVGPYDPCPPERIKSYVIPPNLTMGFQPCGLPQYSTMEALSVGTLWPAFYSPYRSNRGRGRVTT</sequence>
<protein>
    <submittedName>
        <fullName evidence="1">Spore coat associated protein CotJA</fullName>
    </submittedName>
</protein>
<name>A0A3M8CVE5_9BACL</name>